<accession>A0ABU8BKF7</accession>
<gene>
    <name evidence="2" type="ORF">V1286_006138</name>
</gene>
<keyword evidence="3" id="KW-1185">Reference proteome</keyword>
<organism evidence="2 3">
    <name type="scientific">Bradyrhizobium algeriense</name>
    <dbReference type="NCBI Taxonomy" id="634784"/>
    <lineage>
        <taxon>Bacteria</taxon>
        <taxon>Pseudomonadati</taxon>
        <taxon>Pseudomonadota</taxon>
        <taxon>Alphaproteobacteria</taxon>
        <taxon>Hyphomicrobiales</taxon>
        <taxon>Nitrobacteraceae</taxon>
        <taxon>Bradyrhizobium</taxon>
    </lineage>
</organism>
<evidence type="ECO:0000313" key="2">
    <source>
        <dbReference type="EMBL" id="MEH2558609.1"/>
    </source>
</evidence>
<reference evidence="2 3" key="1">
    <citation type="submission" date="2024-02" db="EMBL/GenBank/DDBJ databases">
        <title>Adaptive strategies in a cosmopolitan and abundant soil bacterium.</title>
        <authorList>
            <person name="Carini P."/>
        </authorList>
    </citation>
    <scope>NUCLEOTIDE SEQUENCE [LARGE SCALE GENOMIC DNA]</scope>
    <source>
        <strain evidence="2 3">AZCC 1608</strain>
    </source>
</reference>
<sequence length="375" mass="41590">MRVADHPTSKGQPPRAKARRGRDFARACHDGPIAIMRHTAVFFAFAAALSLTNCKGFVREMWERAMRAGIVAGCVALALLVGGCDTLDGRYTREGVGTELYTPEIVNQARLQEIYVGYICQQAGLSYEQSGDILYCLEPAVSRNWQVFVQAGLNDIDRRCDGYLTWLDNRRRSVGPIHQQILDTEAATLLILGATAADPTKAIAVVGAAFGLAAHSFTNFNNRFLFEVEKSTVQTVVLTRQQQYREALPKLIDNRPAAIYALRQYLRLCMPMTIETQINTTVKLFERGGTVALQQSAARPMIDAGTVSTATTRVAFTPLTDITTRIRKFSNANSKNQAAVEAWLSKNNVDMPIAFFLRSPNRELQQKMVRELGIP</sequence>
<name>A0ABU8BKF7_9BRAD</name>
<dbReference type="RefSeq" id="WP_334485766.1">
    <property type="nucleotide sequence ID" value="NZ_JAZHRV010000001.1"/>
</dbReference>
<dbReference type="Proteomes" id="UP001364224">
    <property type="component" value="Unassembled WGS sequence"/>
</dbReference>
<evidence type="ECO:0000313" key="3">
    <source>
        <dbReference type="Proteomes" id="UP001364224"/>
    </source>
</evidence>
<feature type="region of interest" description="Disordered" evidence="1">
    <location>
        <begin position="1"/>
        <end position="22"/>
    </location>
</feature>
<protein>
    <submittedName>
        <fullName evidence="2">Uncharacterized protein</fullName>
    </submittedName>
</protein>
<dbReference type="EMBL" id="JAZHRV010000001">
    <property type="protein sequence ID" value="MEH2558609.1"/>
    <property type="molecule type" value="Genomic_DNA"/>
</dbReference>
<evidence type="ECO:0000256" key="1">
    <source>
        <dbReference type="SAM" id="MobiDB-lite"/>
    </source>
</evidence>
<proteinExistence type="predicted"/>
<comment type="caution">
    <text evidence="2">The sequence shown here is derived from an EMBL/GenBank/DDBJ whole genome shotgun (WGS) entry which is preliminary data.</text>
</comment>